<dbReference type="PANTHER" id="PTHR44936:SF10">
    <property type="entry name" value="SENSOR PROTEIN RSTB"/>
    <property type="match status" value="1"/>
</dbReference>
<dbReference type="PROSITE" id="PS50109">
    <property type="entry name" value="HIS_KIN"/>
    <property type="match status" value="1"/>
</dbReference>
<feature type="transmembrane region" description="Helical" evidence="7">
    <location>
        <begin position="48"/>
        <end position="68"/>
    </location>
</feature>
<keyword evidence="4" id="KW-0547">Nucleotide-binding</keyword>
<feature type="transmembrane region" description="Helical" evidence="7">
    <location>
        <begin position="80"/>
        <end position="98"/>
    </location>
</feature>
<accession>A0A3B0Z7K8</accession>
<evidence type="ECO:0000256" key="1">
    <source>
        <dbReference type="ARBA" id="ARBA00000085"/>
    </source>
</evidence>
<dbReference type="Gene3D" id="3.30.565.10">
    <property type="entry name" value="Histidine kinase-like ATPase, C-terminal domain"/>
    <property type="match status" value="1"/>
</dbReference>
<dbReference type="GO" id="GO:0000155">
    <property type="term" value="F:phosphorelay sensor kinase activity"/>
    <property type="evidence" value="ECO:0007669"/>
    <property type="project" value="InterPro"/>
</dbReference>
<dbReference type="PRINTS" id="PR00344">
    <property type="entry name" value="BCTRLSENSOR"/>
</dbReference>
<dbReference type="GO" id="GO:0005886">
    <property type="term" value="C:plasma membrane"/>
    <property type="evidence" value="ECO:0007669"/>
    <property type="project" value="TreeGrafter"/>
</dbReference>
<keyword evidence="7" id="KW-1133">Transmembrane helix</keyword>
<name>A0A3B0Z7K8_9ZZZZ</name>
<evidence type="ECO:0000259" key="8">
    <source>
        <dbReference type="PROSITE" id="PS50109"/>
    </source>
</evidence>
<feature type="transmembrane region" description="Helical" evidence="7">
    <location>
        <begin position="128"/>
        <end position="147"/>
    </location>
</feature>
<dbReference type="InterPro" id="IPR036097">
    <property type="entry name" value="HisK_dim/P_sf"/>
</dbReference>
<dbReference type="EC" id="2.7.13.3" evidence="2"/>
<keyword evidence="6" id="KW-0067">ATP-binding</keyword>
<comment type="catalytic activity">
    <reaction evidence="1">
        <text>ATP + protein L-histidine = ADP + protein N-phospho-L-histidine.</text>
        <dbReference type="EC" id="2.7.13.3"/>
    </reaction>
</comment>
<dbReference type="InterPro" id="IPR003594">
    <property type="entry name" value="HATPase_dom"/>
</dbReference>
<evidence type="ECO:0000313" key="9">
    <source>
        <dbReference type="EMBL" id="VAW89425.1"/>
    </source>
</evidence>
<evidence type="ECO:0000256" key="3">
    <source>
        <dbReference type="ARBA" id="ARBA00022679"/>
    </source>
</evidence>
<reference evidence="9" key="1">
    <citation type="submission" date="2018-06" db="EMBL/GenBank/DDBJ databases">
        <authorList>
            <person name="Zhirakovskaya E."/>
        </authorList>
    </citation>
    <scope>NUCLEOTIDE SEQUENCE</scope>
</reference>
<feature type="domain" description="Histidine kinase" evidence="8">
    <location>
        <begin position="215"/>
        <end position="422"/>
    </location>
</feature>
<feature type="transmembrane region" description="Helical" evidence="7">
    <location>
        <begin position="21"/>
        <end position="42"/>
    </location>
</feature>
<dbReference type="Gene3D" id="1.10.287.130">
    <property type="match status" value="1"/>
</dbReference>
<dbReference type="InterPro" id="IPR004358">
    <property type="entry name" value="Sig_transdc_His_kin-like_C"/>
</dbReference>
<dbReference type="InterPro" id="IPR036890">
    <property type="entry name" value="HATPase_C_sf"/>
</dbReference>
<dbReference type="AlphaFoldDB" id="A0A3B0Z7K8"/>
<gene>
    <name evidence="9" type="ORF">MNBD_GAMMA18-181</name>
</gene>
<evidence type="ECO:0000256" key="6">
    <source>
        <dbReference type="ARBA" id="ARBA00022840"/>
    </source>
</evidence>
<dbReference type="Pfam" id="PF02518">
    <property type="entry name" value="HATPase_c"/>
    <property type="match status" value="1"/>
</dbReference>
<dbReference type="SMART" id="SM00387">
    <property type="entry name" value="HATPase_c"/>
    <property type="match status" value="1"/>
</dbReference>
<evidence type="ECO:0000256" key="4">
    <source>
        <dbReference type="ARBA" id="ARBA00022741"/>
    </source>
</evidence>
<keyword evidence="3 9" id="KW-0808">Transferase</keyword>
<organism evidence="9">
    <name type="scientific">hydrothermal vent metagenome</name>
    <dbReference type="NCBI Taxonomy" id="652676"/>
    <lineage>
        <taxon>unclassified sequences</taxon>
        <taxon>metagenomes</taxon>
        <taxon>ecological metagenomes</taxon>
    </lineage>
</organism>
<keyword evidence="7" id="KW-0472">Membrane</keyword>
<evidence type="ECO:0000256" key="7">
    <source>
        <dbReference type="SAM" id="Phobius"/>
    </source>
</evidence>
<evidence type="ECO:0000256" key="2">
    <source>
        <dbReference type="ARBA" id="ARBA00012438"/>
    </source>
</evidence>
<dbReference type="GO" id="GO:0005524">
    <property type="term" value="F:ATP binding"/>
    <property type="evidence" value="ECO:0007669"/>
    <property type="project" value="UniProtKB-KW"/>
</dbReference>
<sequence length="425" mass="46725">MKPNQQNVHLHTSHLNMRRLLVLRGVAISSWLITLLLVVFTLHIESGIWPLLATLTAWASLSLWTWWHIKRTETIVDSRFFIQLILDVAILTILLYLSGGSTNPFTLMFLLPLVVAASVLSMRYIWSIALLTISAYSFLLFNYIPFIPLEHHMGGDFNVHIIGMWWGFVISAALIATFAAKMGHTLRERDHILAEAKEKALRDEQLVALGSLAAGAAHELGTPLGTIAILANELKYEYADNGALSEQLQILCSQVQRCKGTLSTLSASAGQLQAAAGKSQPLDEYISETIQQWQKIRPGISLLINLKGVQPPPHLLAEQTLTQALINIFNNAADASPDNIEIMASWCKDHLQLTVCDRGPGIDDDTNARIGRSIFTTKDGDQGMGLGLFLAYSVIHRLGGEIQLTNRDGGGVSTAITLPLQKLLV</sequence>
<dbReference type="EMBL" id="UOFP01000270">
    <property type="protein sequence ID" value="VAW89425.1"/>
    <property type="molecule type" value="Genomic_DNA"/>
</dbReference>
<proteinExistence type="predicted"/>
<dbReference type="PANTHER" id="PTHR44936">
    <property type="entry name" value="SENSOR PROTEIN CREC"/>
    <property type="match status" value="1"/>
</dbReference>
<protein>
    <recommendedName>
        <fullName evidence="2">histidine kinase</fullName>
        <ecNumber evidence="2">2.7.13.3</ecNumber>
    </recommendedName>
</protein>
<feature type="transmembrane region" description="Helical" evidence="7">
    <location>
        <begin position="159"/>
        <end position="180"/>
    </location>
</feature>
<dbReference type="InterPro" id="IPR005467">
    <property type="entry name" value="His_kinase_dom"/>
</dbReference>
<keyword evidence="5 9" id="KW-0418">Kinase</keyword>
<evidence type="ECO:0000256" key="5">
    <source>
        <dbReference type="ARBA" id="ARBA00022777"/>
    </source>
</evidence>
<keyword evidence="7" id="KW-0812">Transmembrane</keyword>
<dbReference type="InterPro" id="IPR050980">
    <property type="entry name" value="2C_sensor_his_kinase"/>
</dbReference>
<dbReference type="SUPFAM" id="SSF55874">
    <property type="entry name" value="ATPase domain of HSP90 chaperone/DNA topoisomerase II/histidine kinase"/>
    <property type="match status" value="1"/>
</dbReference>
<dbReference type="SUPFAM" id="SSF47384">
    <property type="entry name" value="Homodimeric domain of signal transducing histidine kinase"/>
    <property type="match status" value="1"/>
</dbReference>